<dbReference type="NCBIfam" id="TIGR03086">
    <property type="entry name" value="TIGR03086 family metal-binding protein"/>
    <property type="match status" value="1"/>
</dbReference>
<dbReference type="SUPFAM" id="SSF109854">
    <property type="entry name" value="DinB/YfiT-like putative metalloenzymes"/>
    <property type="match status" value="1"/>
</dbReference>
<dbReference type="NCBIfam" id="TIGR03083">
    <property type="entry name" value="maleylpyruvate isomerase family mycothiol-dependent enzyme"/>
    <property type="match status" value="1"/>
</dbReference>
<dbReference type="InterPro" id="IPR017517">
    <property type="entry name" value="Maleyloyr_isom"/>
</dbReference>
<dbReference type="Proteomes" id="UP001165135">
    <property type="component" value="Unassembled WGS sequence"/>
</dbReference>
<name>A0A9W6RJ70_9ACTN</name>
<dbReference type="Gene3D" id="1.20.120.450">
    <property type="entry name" value="dinb family like domain"/>
    <property type="match status" value="1"/>
</dbReference>
<evidence type="ECO:0000259" key="1">
    <source>
        <dbReference type="Pfam" id="PF11716"/>
    </source>
</evidence>
<feature type="domain" description="Mycothiol-dependent maleylpyruvate isomerase metal-binding" evidence="1">
    <location>
        <begin position="5"/>
        <end position="121"/>
    </location>
</feature>
<protein>
    <submittedName>
        <fullName evidence="2">TIGR03086 family protein</fullName>
    </submittedName>
</protein>
<gene>
    <name evidence="2" type="ORF">Airi01_040770</name>
</gene>
<reference evidence="2" key="1">
    <citation type="submission" date="2023-03" db="EMBL/GenBank/DDBJ databases">
        <title>Actinoallomurus iriomotensis NBRC 103681.</title>
        <authorList>
            <person name="Ichikawa N."/>
            <person name="Sato H."/>
            <person name="Tonouchi N."/>
        </authorList>
    </citation>
    <scope>NUCLEOTIDE SEQUENCE</scope>
    <source>
        <strain evidence="2">NBRC 103681</strain>
    </source>
</reference>
<dbReference type="AlphaFoldDB" id="A0A9W6RJ70"/>
<accession>A0A9W6RJ70</accession>
<dbReference type="InterPro" id="IPR034660">
    <property type="entry name" value="DinB/YfiT-like"/>
</dbReference>
<sequence>MRALGAALEAWRGLLDQVTPAELGLPTPNPGWDVAHVVDHAIAVTRKFTAFARGTTDRPRTRALVAADHPAAFDAAADDARAAWRHADPRRSCHLPFGTFPAELAAGINLFDLLAHGWDIAQATGATFTCSPRAWETGLDAARRVIGERRDPRHYAPEAPVAPGASARVRLLCFLGRPADTGPPATRPRR</sequence>
<organism evidence="2 3">
    <name type="scientific">Actinoallomurus iriomotensis</name>
    <dbReference type="NCBI Taxonomy" id="478107"/>
    <lineage>
        <taxon>Bacteria</taxon>
        <taxon>Bacillati</taxon>
        <taxon>Actinomycetota</taxon>
        <taxon>Actinomycetes</taxon>
        <taxon>Streptosporangiales</taxon>
        <taxon>Thermomonosporaceae</taxon>
        <taxon>Actinoallomurus</taxon>
    </lineage>
</organism>
<evidence type="ECO:0000313" key="3">
    <source>
        <dbReference type="Proteomes" id="UP001165135"/>
    </source>
</evidence>
<dbReference type="Pfam" id="PF11716">
    <property type="entry name" value="MDMPI_N"/>
    <property type="match status" value="1"/>
</dbReference>
<dbReference type="EMBL" id="BSTJ01000004">
    <property type="protein sequence ID" value="GLY75810.1"/>
    <property type="molecule type" value="Genomic_DNA"/>
</dbReference>
<comment type="caution">
    <text evidence="2">The sequence shown here is derived from an EMBL/GenBank/DDBJ whole genome shotgun (WGS) entry which is preliminary data.</text>
</comment>
<evidence type="ECO:0000313" key="2">
    <source>
        <dbReference type="EMBL" id="GLY75810.1"/>
    </source>
</evidence>
<dbReference type="InterPro" id="IPR024344">
    <property type="entry name" value="MDMPI_metal-binding"/>
</dbReference>
<dbReference type="InterPro" id="IPR017520">
    <property type="entry name" value="CHP03086"/>
</dbReference>
<dbReference type="GO" id="GO:0046872">
    <property type="term" value="F:metal ion binding"/>
    <property type="evidence" value="ECO:0007669"/>
    <property type="project" value="InterPro"/>
</dbReference>
<proteinExistence type="predicted"/>